<dbReference type="InterPro" id="IPR000396">
    <property type="entry name" value="Pdiesterase2"/>
</dbReference>
<dbReference type="GO" id="GO:0006198">
    <property type="term" value="P:cAMP catabolic process"/>
    <property type="evidence" value="ECO:0007669"/>
    <property type="project" value="UniProtKB-UniRule"/>
</dbReference>
<protein>
    <recommendedName>
        <fullName evidence="15">3',5'-cyclic-nucleotide phosphodiesterase</fullName>
    </recommendedName>
</protein>
<evidence type="ECO:0000256" key="12">
    <source>
        <dbReference type="SAM" id="SignalP"/>
    </source>
</evidence>
<evidence type="ECO:0000256" key="6">
    <source>
        <dbReference type="ARBA" id="ARBA00022729"/>
    </source>
</evidence>
<keyword evidence="14" id="KW-1185">Reference proteome</keyword>
<keyword evidence="6 12" id="KW-0732">Signal</keyword>
<keyword evidence="4" id="KW-0140">cGMP</keyword>
<keyword evidence="7 11" id="KW-0378">Hydrolase</keyword>
<dbReference type="GO" id="GO:1902660">
    <property type="term" value="P:negative regulation of glucose mediated signaling pathway"/>
    <property type="evidence" value="ECO:0000318"/>
    <property type="project" value="GO_Central"/>
</dbReference>
<name>F0ZGY4_DICPU</name>
<dbReference type="InterPro" id="IPR036866">
    <property type="entry name" value="RibonucZ/Hydroxyglut_hydro"/>
</dbReference>
<dbReference type="RefSeq" id="XP_003286665.1">
    <property type="nucleotide sequence ID" value="XM_003286617.1"/>
</dbReference>
<dbReference type="PANTHER" id="PTHR28283:SF1">
    <property type="entry name" value="3',5'-CYCLIC-NUCLEOTIDE PHOSPHODIESTERASE 1"/>
    <property type="match status" value="1"/>
</dbReference>
<gene>
    <name evidence="13" type="primary">PdsC</name>
    <name evidence="13" type="ORF">DICPUDRAFT_91767</name>
</gene>
<dbReference type="GO" id="GO:0030553">
    <property type="term" value="F:cGMP binding"/>
    <property type="evidence" value="ECO:0007669"/>
    <property type="project" value="UniProtKB-KW"/>
</dbReference>
<dbReference type="KEGG" id="dpp:DICPUDRAFT_91767"/>
<keyword evidence="5" id="KW-0116">cAMP-binding</keyword>
<feature type="chain" id="PRO_5003262418" description="3',5'-cyclic-nucleotide phosphodiesterase" evidence="12">
    <location>
        <begin position="24"/>
        <end position="443"/>
    </location>
</feature>
<dbReference type="EMBL" id="GL871016">
    <property type="protein sequence ID" value="EGC36794.1"/>
    <property type="molecule type" value="Genomic_DNA"/>
</dbReference>
<comment type="similarity">
    <text evidence="10 11">Belongs to the cyclic nucleotide phosphodiesterase class-II family.</text>
</comment>
<dbReference type="PRINTS" id="PR00388">
    <property type="entry name" value="PDIESTERASE2"/>
</dbReference>
<evidence type="ECO:0000256" key="1">
    <source>
        <dbReference type="ARBA" id="ARBA00004239"/>
    </source>
</evidence>
<evidence type="ECO:0000256" key="9">
    <source>
        <dbReference type="ARBA" id="ARBA00023149"/>
    </source>
</evidence>
<evidence type="ECO:0000256" key="5">
    <source>
        <dbReference type="ARBA" id="ARBA00022566"/>
    </source>
</evidence>
<dbReference type="Gene3D" id="3.60.15.10">
    <property type="entry name" value="Ribonuclease Z/Hydroxyacylglutathione hydrolase-like"/>
    <property type="match status" value="1"/>
</dbReference>
<reference evidence="14" key="1">
    <citation type="journal article" date="2011" name="Genome Biol.">
        <title>Comparative genomics of the social amoebae Dictyostelium discoideum and Dictyostelium purpureum.</title>
        <authorList>
            <consortium name="US DOE Joint Genome Institute (JGI-PGF)"/>
            <person name="Sucgang R."/>
            <person name="Kuo A."/>
            <person name="Tian X."/>
            <person name="Salerno W."/>
            <person name="Parikh A."/>
            <person name="Feasley C.L."/>
            <person name="Dalin E."/>
            <person name="Tu H."/>
            <person name="Huang E."/>
            <person name="Barry K."/>
            <person name="Lindquist E."/>
            <person name="Shapiro H."/>
            <person name="Bruce D."/>
            <person name="Schmutz J."/>
            <person name="Salamov A."/>
            <person name="Fey P."/>
            <person name="Gaudet P."/>
            <person name="Anjard C."/>
            <person name="Babu M.M."/>
            <person name="Basu S."/>
            <person name="Bushmanova Y."/>
            <person name="van der Wel H."/>
            <person name="Katoh-Kurasawa M."/>
            <person name="Dinh C."/>
            <person name="Coutinho P.M."/>
            <person name="Saito T."/>
            <person name="Elias M."/>
            <person name="Schaap P."/>
            <person name="Kay R.R."/>
            <person name="Henrissat B."/>
            <person name="Eichinger L."/>
            <person name="Rivero F."/>
            <person name="Putnam N.H."/>
            <person name="West C.M."/>
            <person name="Loomis W.F."/>
            <person name="Chisholm R.L."/>
            <person name="Shaulsky G."/>
            <person name="Strassmann J.E."/>
            <person name="Queller D.C."/>
            <person name="Kuspa A."/>
            <person name="Grigoriev I.V."/>
        </authorList>
    </citation>
    <scope>NUCLEOTIDE SEQUENCE [LARGE SCALE GENOMIC DNA]</scope>
    <source>
        <strain evidence="14">QSDP1</strain>
    </source>
</reference>
<evidence type="ECO:0000256" key="7">
    <source>
        <dbReference type="ARBA" id="ARBA00022801"/>
    </source>
</evidence>
<dbReference type="Pfam" id="PF02112">
    <property type="entry name" value="PDEase_II"/>
    <property type="match status" value="1"/>
</dbReference>
<sequence length="443" mass="49383">MLIHKKLIVALLVFFIFVNSSFAHNNDDCDEDGGNPKDNIKKNSGKNFYDINDYYSNENYNYYSGSNKDCASASYITVPLGTTGGLDEGGLSSFLLTKKGSNLFIALDAGTIWAGVRRLTTFKQFNSLFNIQYPDWAVLPEQKTSWFIKNHILGYFIGHSHIDHVGGLIIVSPEDYISAGYLTATPKINTGIVGLFNKMGLNTTNHNFTANLLTSKPIIGLPTTNKYIQEDLFNWFIWPNLPQLSRYSYYTVASGIENNVAESLIQFNASLTGAVANDFPFSHKFKTFDVCHDTLTSSAFLFTDKISGEQVAFFSDTGVPSSTGLTCDWEAKIINVFKSITLGKLKAIYLECSFLNEAADSTLFGHLRPKDVMKLMDYLLTQSVNSGYTNLKHVKLIIQHIKPQVTQATNNWTAQKAVYEQLKALNTHNVKIIIPNQGDPICI</sequence>
<keyword evidence="3" id="KW-0964">Secreted</keyword>
<dbReference type="GO" id="GO:0047555">
    <property type="term" value="F:3',5'-cyclic-GMP phosphodiesterase activity"/>
    <property type="evidence" value="ECO:0000318"/>
    <property type="project" value="GO_Central"/>
</dbReference>
<dbReference type="OrthoDB" id="258495at2759"/>
<organism evidence="13 14">
    <name type="scientific">Dictyostelium purpureum</name>
    <name type="common">Slime mold</name>
    <dbReference type="NCBI Taxonomy" id="5786"/>
    <lineage>
        <taxon>Eukaryota</taxon>
        <taxon>Amoebozoa</taxon>
        <taxon>Evosea</taxon>
        <taxon>Eumycetozoa</taxon>
        <taxon>Dictyostelia</taxon>
        <taxon>Dictyosteliales</taxon>
        <taxon>Dictyosteliaceae</taxon>
        <taxon>Dictyostelium</taxon>
    </lineage>
</organism>
<dbReference type="AlphaFoldDB" id="F0ZGY4"/>
<evidence type="ECO:0000256" key="2">
    <source>
        <dbReference type="ARBA" id="ARBA00004241"/>
    </source>
</evidence>
<dbReference type="GO" id="GO:0030552">
    <property type="term" value="F:cAMP binding"/>
    <property type="evidence" value="ECO:0007669"/>
    <property type="project" value="UniProtKB-KW"/>
</dbReference>
<evidence type="ECO:0000313" key="13">
    <source>
        <dbReference type="EMBL" id="EGC36794.1"/>
    </source>
</evidence>
<keyword evidence="9 11" id="KW-0114">cAMP</keyword>
<dbReference type="GeneID" id="10504059"/>
<dbReference type="SUPFAM" id="SSF56281">
    <property type="entry name" value="Metallo-hydrolase/oxidoreductase"/>
    <property type="match status" value="1"/>
</dbReference>
<dbReference type="GO" id="GO:0004115">
    <property type="term" value="F:3',5'-cyclic-AMP phosphodiesterase activity"/>
    <property type="evidence" value="ECO:0000318"/>
    <property type="project" value="GO_Central"/>
</dbReference>
<dbReference type="VEuPathDB" id="AmoebaDB:DICPUDRAFT_91767"/>
<dbReference type="FunFam" id="3.60.15.10:FF:000064">
    <property type="entry name" value="Probable 3',5'-cyclic-nucleotide phosphodiesterase"/>
    <property type="match status" value="1"/>
</dbReference>
<keyword evidence="8" id="KW-0547">Nucleotide-binding</keyword>
<dbReference type="Proteomes" id="UP000001064">
    <property type="component" value="Unassembled WGS sequence"/>
</dbReference>
<dbReference type="OMA" id="AGNTHNI"/>
<evidence type="ECO:0000256" key="3">
    <source>
        <dbReference type="ARBA" id="ARBA00022525"/>
    </source>
</evidence>
<feature type="signal peptide" evidence="12">
    <location>
        <begin position="1"/>
        <end position="23"/>
    </location>
</feature>
<dbReference type="PANTHER" id="PTHR28283">
    <property type="entry name" value="3',5'-CYCLIC-NUCLEOTIDE PHOSPHODIESTERASE 1"/>
    <property type="match status" value="1"/>
</dbReference>
<accession>F0ZGY4</accession>
<evidence type="ECO:0000256" key="10">
    <source>
        <dbReference type="ARBA" id="ARBA00025762"/>
    </source>
</evidence>
<evidence type="ECO:0000256" key="11">
    <source>
        <dbReference type="PIRNR" id="PIRNR000962"/>
    </source>
</evidence>
<evidence type="ECO:0000313" key="14">
    <source>
        <dbReference type="Proteomes" id="UP000001064"/>
    </source>
</evidence>
<dbReference type="CDD" id="cd07735">
    <property type="entry name" value="class_II_PDE_MBL-fold"/>
    <property type="match status" value="1"/>
</dbReference>
<dbReference type="GO" id="GO:0005576">
    <property type="term" value="C:extracellular region"/>
    <property type="evidence" value="ECO:0007669"/>
    <property type="project" value="UniProtKB-SubCell"/>
</dbReference>
<proteinExistence type="inferred from homology"/>
<evidence type="ECO:0000256" key="8">
    <source>
        <dbReference type="ARBA" id="ARBA00022992"/>
    </source>
</evidence>
<dbReference type="InParanoid" id="F0ZGY4"/>
<evidence type="ECO:0000256" key="4">
    <source>
        <dbReference type="ARBA" id="ARBA00022535"/>
    </source>
</evidence>
<dbReference type="PIRSF" id="PIRSF000962">
    <property type="entry name" value="Cyc_nuc_PDEase"/>
    <property type="match status" value="1"/>
</dbReference>
<dbReference type="STRING" id="5786.F0ZGY4"/>
<keyword evidence="8" id="KW-0142">cGMP-binding</keyword>
<comment type="subcellular location">
    <subcellularLocation>
        <location evidence="2">Cell surface</location>
    </subcellularLocation>
    <subcellularLocation>
        <location evidence="1">Secreted</location>
        <location evidence="1">Extracellular space</location>
    </subcellularLocation>
</comment>
<dbReference type="GO" id="GO:0009986">
    <property type="term" value="C:cell surface"/>
    <property type="evidence" value="ECO:0007669"/>
    <property type="project" value="UniProtKB-SubCell"/>
</dbReference>
<evidence type="ECO:0008006" key="15">
    <source>
        <dbReference type="Google" id="ProtNLM"/>
    </source>
</evidence>